<proteinExistence type="predicted"/>
<comment type="caution">
    <text evidence="2">The sequence shown here is derived from an EMBL/GenBank/DDBJ whole genome shotgun (WGS) entry which is preliminary data.</text>
</comment>
<evidence type="ECO:0000256" key="1">
    <source>
        <dbReference type="SAM" id="MobiDB-lite"/>
    </source>
</evidence>
<reference evidence="2" key="2">
    <citation type="submission" date="2020-11" db="EMBL/GenBank/DDBJ databases">
        <authorList>
            <person name="McCartney M.A."/>
            <person name="Auch B."/>
            <person name="Kono T."/>
            <person name="Mallez S."/>
            <person name="Becker A."/>
            <person name="Gohl D.M."/>
            <person name="Silverstein K.A.T."/>
            <person name="Koren S."/>
            <person name="Bechman K.B."/>
            <person name="Herman A."/>
            <person name="Abrahante J.E."/>
            <person name="Garbe J."/>
        </authorList>
    </citation>
    <scope>NUCLEOTIDE SEQUENCE</scope>
    <source>
        <strain evidence="2">Duluth1</strain>
        <tissue evidence="2">Whole animal</tissue>
    </source>
</reference>
<keyword evidence="3" id="KW-1185">Reference proteome</keyword>
<sequence>MVKMKTDMRRMSLSAFPSRETIGTSTSRRLSLPILRTRSPIATSIDGKSMELPRVNRAMSMDFACPLIKPNTSAL</sequence>
<dbReference type="EMBL" id="JAIWYP010000007">
    <property type="protein sequence ID" value="KAH3797413.1"/>
    <property type="molecule type" value="Genomic_DNA"/>
</dbReference>
<dbReference type="Proteomes" id="UP000828390">
    <property type="component" value="Unassembled WGS sequence"/>
</dbReference>
<gene>
    <name evidence="2" type="ORF">DPMN_150994</name>
</gene>
<evidence type="ECO:0000313" key="2">
    <source>
        <dbReference type="EMBL" id="KAH3797413.1"/>
    </source>
</evidence>
<organism evidence="2 3">
    <name type="scientific">Dreissena polymorpha</name>
    <name type="common">Zebra mussel</name>
    <name type="synonym">Mytilus polymorpha</name>
    <dbReference type="NCBI Taxonomy" id="45954"/>
    <lineage>
        <taxon>Eukaryota</taxon>
        <taxon>Metazoa</taxon>
        <taxon>Spiralia</taxon>
        <taxon>Lophotrochozoa</taxon>
        <taxon>Mollusca</taxon>
        <taxon>Bivalvia</taxon>
        <taxon>Autobranchia</taxon>
        <taxon>Heteroconchia</taxon>
        <taxon>Euheterodonta</taxon>
        <taxon>Imparidentia</taxon>
        <taxon>Neoheterodontei</taxon>
        <taxon>Myida</taxon>
        <taxon>Dreissenoidea</taxon>
        <taxon>Dreissenidae</taxon>
        <taxon>Dreissena</taxon>
    </lineage>
</organism>
<name>A0A9D4FHI3_DREPO</name>
<evidence type="ECO:0000313" key="3">
    <source>
        <dbReference type="Proteomes" id="UP000828390"/>
    </source>
</evidence>
<feature type="region of interest" description="Disordered" evidence="1">
    <location>
        <begin position="1"/>
        <end position="27"/>
    </location>
</feature>
<reference evidence="2" key="1">
    <citation type="journal article" date="2019" name="bioRxiv">
        <title>The Genome of the Zebra Mussel, Dreissena polymorpha: A Resource for Invasive Species Research.</title>
        <authorList>
            <person name="McCartney M.A."/>
            <person name="Auch B."/>
            <person name="Kono T."/>
            <person name="Mallez S."/>
            <person name="Zhang Y."/>
            <person name="Obille A."/>
            <person name="Becker A."/>
            <person name="Abrahante J.E."/>
            <person name="Garbe J."/>
            <person name="Badalamenti J.P."/>
            <person name="Herman A."/>
            <person name="Mangelson H."/>
            <person name="Liachko I."/>
            <person name="Sullivan S."/>
            <person name="Sone E.D."/>
            <person name="Koren S."/>
            <person name="Silverstein K.A.T."/>
            <person name="Beckman K.B."/>
            <person name="Gohl D.M."/>
        </authorList>
    </citation>
    <scope>NUCLEOTIDE SEQUENCE</scope>
    <source>
        <strain evidence="2">Duluth1</strain>
        <tissue evidence="2">Whole animal</tissue>
    </source>
</reference>
<dbReference type="AlphaFoldDB" id="A0A9D4FHI3"/>
<accession>A0A9D4FHI3</accession>
<feature type="compositionally biased region" description="Basic and acidic residues" evidence="1">
    <location>
        <begin position="1"/>
        <end position="10"/>
    </location>
</feature>
<protein>
    <submittedName>
        <fullName evidence="2">Uncharacterized protein</fullName>
    </submittedName>
</protein>